<evidence type="ECO:0000313" key="5">
    <source>
        <dbReference type="Proteomes" id="UP001549920"/>
    </source>
</evidence>
<sequence>MNALLILCFIFVAIYSCVSWLLPTLLSWLFKRKYHIKLKIGRIAVLKLILKDVSLSKDRYFVHIDEISFRSSFFNSEINKLVWVVIKGVEITNKVEEKRSVVVETILKPLLSKQNSLSRSDGSYDDGTFLGSLNDDLSRATNQKLLDFRDKKLPHSLIMFAQFMGVHIFNASVTIRNSIAPNGTIKVTASEVHADGAAGGPARALVFSANLVNVKARVFKDNHCLGEAGCSLLIEGTVKADGPLNVEKIHAAISNMYLSFEDELYNFIQKHKKHKPASVAPDIINEDHIATIIPRLSPVIPKIFSLRLDTTTFGCVDDVTKTIFEMSLQSLQVNSRFSAASVIVDKNGVEAVGLPQVYVAFQVDQYQLTARGETLASLNKLKLDAKLEKGVLNLYLIISTLNVMYEHCRVFKWYSSMLERKQSRPFHVREVENKAWSGSSLLSRAVSGCVVQGCAEVRGVRILTKLTEDRALALGCAGVKVKLDQLLDTREEAYQWAMARLVVGRRHWSAELLVDGGWAAPAPAPPPPRRHHAWGAAHLAVALVKWGSHGPTDSKVEAMMDCLRLEWSTAIAETLITFVDCLNQYRPTKPARTPPPAEVGVANDPADQSPCNIAVNVALSHINLFFIIDDSMCLMTRVDAVTLEKTINKSGAVVSGLKVVDMVPYKGNFLCQRSDEIVTSFFHVRLARIEHVPSKERNSALLDFQFIETVDFEWSANLHLKILTLVRAVKGFRQELKTKMDSLSSSVETKKKGRALDWRVSFKGETNLGLHLSKENDMLFTTDDMTVAYDHESGLSINWGQLKMVLNGDEVISVEGYCQERAADDHDVRVERKANEGFLLAWNQVWAVNIESIRVVFPYKHRFADAVQGDFVSLFKWVKLVHGIKKKPFTADSPLPSDLHIKIDEILIEMSDDPFEVKLRDNYELLEDEYKESQKRRTMLDAKVQELCKPHLFLPAGKVEELYAALRQKDAQIYVQRCRAAPPPRTRLVACCFTGFRLIALADPSIHGAQNAQAKLRDIDFDSPWPEDGMEFSTLWCRGVNLSCSQWQILLRDFPQPLLSCCSLRMWGTVCAAEDQPPPRAVRTVVVDQGAPWGERELERSMMPLKWYYDLCCEMAQYSYAFGPCWEPVIAHCNLSFDQVSRPSLDPSAPLSWWDKVRLLMHGRLTANCARFTCLLHVSLDPYNTTEEMELTWSDLVLDWTNGKLGFLGELNVFVRTASKYDDCRVLRLPNLRLCVKLGWLCVGDPRDHHAVAPCAPTRLPEYSSNQEHDSYRAFRSQGLDLHLSMETKPIDRDGPVLLLYGSTLRWFESLKLILSGVTRPTRRGRVFNNVRPRKPQLSRHYRNVSMSLTLHNLQVFYWSSSSMQRGIEMLGVRVTCGSKHRLTLVPATDGLVRRPRANWTTVYMNCDLNDAEIWLKTTAPVAEDKDSDANSSVLRPPAVEKWYCVSVRRVSYGREASGGGGAGAGGSATHRLAVHDLKGAWTKLNRDLAFALIDTYIKTQQLKKNLSTKALKEEEKPNSSPKREADVVSPPPSNAQCQSANTSGAGEGSAGGMLAALVAEAGGEAPVVFSDELSGDAPPHPPPHHHHKQLDDDTAHTAFLIELVNSQVVLKGCETRGYVLLCAARAEVRQRVRRSPPATAWSGALSAMQYYATVSAALGDQLDENIQWVSVEEISERWAGTEISTLPDVPRLVGSGHSAGGVIGRTVGPSADTGLAQLQRIVSRCACEFYYASHEEAEQCSSGDAWGTQHQPYDSFMLMHHDLDVCTNSLQYAMLLDVVNNVVLHVEPERRRTLERRARMRFQLQLHKDTDPRQLIHKLQTQVRESLARLRRLEKEYYLKNRSITGDDPAAIEELKSLDNQVNECKEVVWSLGEELDAMVRAWREAEAPGAGAGGARGPGAAAPHRYNEICFKSARWRLTDADGQLGIADLLLTNFLYTKTSRSDDSVEHQLEVGYVRVTNLLPNEPFPEVLVPQAPSGRAPLARRAALRVFCRDRPPVGGIAVKEHFEVNIVPIRIGLTKKFFNTMLKFCFPERDPDSIEDGEDETDGTLKAGASTASLVSTGSKKAKKKGKDSNSNFYVKRDKKDKDDVEKMKERAEKNKLFIYIKIPEVPVRVSYKGSKEKNLEDVRDLPLVLPTLEYHNVTWTWLDLLLATKSDTRRVILSQAIRQKLQLHRRAAAAPEPHEEDKARLLLGERTVTENKPQKKGTPSVFKFSKS</sequence>
<keyword evidence="1" id="KW-0175">Coiled coil</keyword>
<comment type="caution">
    <text evidence="4">The sequence shown here is derived from an EMBL/GenBank/DDBJ whole genome shotgun (WGS) entry which is preliminary data.</text>
</comment>
<name>A0ABR3IDC6_LOXSC</name>
<evidence type="ECO:0000256" key="2">
    <source>
        <dbReference type="SAM" id="MobiDB-lite"/>
    </source>
</evidence>
<evidence type="ECO:0000313" key="4">
    <source>
        <dbReference type="EMBL" id="KAL0894274.1"/>
    </source>
</evidence>
<protein>
    <recommendedName>
        <fullName evidence="3">FMP27/BLTP2/Hobbit GFWDK motif-containing RBG unit domain-containing protein</fullName>
    </recommendedName>
</protein>
<feature type="compositionally biased region" description="Basic and acidic residues" evidence="2">
    <location>
        <begin position="1511"/>
        <end position="1527"/>
    </location>
</feature>
<organism evidence="4 5">
    <name type="scientific">Loxostege sticticalis</name>
    <name type="common">Beet webworm moth</name>
    <dbReference type="NCBI Taxonomy" id="481309"/>
    <lineage>
        <taxon>Eukaryota</taxon>
        <taxon>Metazoa</taxon>
        <taxon>Ecdysozoa</taxon>
        <taxon>Arthropoda</taxon>
        <taxon>Hexapoda</taxon>
        <taxon>Insecta</taxon>
        <taxon>Pterygota</taxon>
        <taxon>Neoptera</taxon>
        <taxon>Endopterygota</taxon>
        <taxon>Lepidoptera</taxon>
        <taxon>Glossata</taxon>
        <taxon>Ditrysia</taxon>
        <taxon>Pyraloidea</taxon>
        <taxon>Crambidae</taxon>
        <taxon>Pyraustinae</taxon>
        <taxon>Loxostege</taxon>
    </lineage>
</organism>
<reference evidence="4 5" key="1">
    <citation type="submission" date="2024-06" db="EMBL/GenBank/DDBJ databases">
        <title>A chromosome-level genome assembly of beet webworm, Loxostege sticticalis.</title>
        <authorList>
            <person name="Zhang Y."/>
        </authorList>
    </citation>
    <scope>NUCLEOTIDE SEQUENCE [LARGE SCALE GENOMIC DNA]</scope>
    <source>
        <strain evidence="4">AQ026</strain>
        <tissue evidence="4">Whole body</tissue>
    </source>
</reference>
<feature type="region of interest" description="Disordered" evidence="2">
    <location>
        <begin position="2063"/>
        <end position="2082"/>
    </location>
</feature>
<dbReference type="SMART" id="SM01214">
    <property type="entry name" value="Fmp27_GFWDK"/>
    <property type="match status" value="1"/>
</dbReference>
<dbReference type="InterPro" id="IPR045167">
    <property type="entry name" value="Hobbit"/>
</dbReference>
<gene>
    <name evidence="4" type="ORF">ABMA27_014276</name>
</gene>
<proteinExistence type="predicted"/>
<feature type="domain" description="FMP27/BLTP2/Hobbit GFWDK motif-containing RBG unit" evidence="3">
    <location>
        <begin position="1053"/>
        <end position="1185"/>
    </location>
</feature>
<feature type="region of interest" description="Disordered" evidence="2">
    <location>
        <begin position="1570"/>
        <end position="1592"/>
    </location>
</feature>
<dbReference type="InterPro" id="IPR019441">
    <property type="entry name" value="FMP27/BLTP2/Hobbit_GFWDK_RBG"/>
</dbReference>
<feature type="coiled-coil region" evidence="1">
    <location>
        <begin position="916"/>
        <end position="943"/>
    </location>
</feature>
<feature type="compositionally biased region" description="Polar residues" evidence="2">
    <location>
        <begin position="1535"/>
        <end position="1545"/>
    </location>
</feature>
<dbReference type="Proteomes" id="UP001549920">
    <property type="component" value="Unassembled WGS sequence"/>
</dbReference>
<keyword evidence="5" id="KW-1185">Reference proteome</keyword>
<feature type="region of interest" description="Disordered" evidence="2">
    <location>
        <begin position="1509"/>
        <end position="1550"/>
    </location>
</feature>
<dbReference type="PANTHER" id="PTHR15678">
    <property type="entry name" value="ANTIGEN MLAA-22-RELATED"/>
    <property type="match status" value="1"/>
</dbReference>
<evidence type="ECO:0000259" key="3">
    <source>
        <dbReference type="SMART" id="SM01214"/>
    </source>
</evidence>
<accession>A0ABR3IDC6</accession>
<dbReference type="EMBL" id="JBEUOH010000005">
    <property type="protein sequence ID" value="KAL0894274.1"/>
    <property type="molecule type" value="Genomic_DNA"/>
</dbReference>
<evidence type="ECO:0000256" key="1">
    <source>
        <dbReference type="SAM" id="Coils"/>
    </source>
</evidence>
<feature type="region of interest" description="Disordered" evidence="2">
    <location>
        <begin position="2176"/>
        <end position="2219"/>
    </location>
</feature>
<dbReference type="PANTHER" id="PTHR15678:SF6">
    <property type="entry name" value="BRIDGE-LIKE LIPID TRANSFER PROTEIN FAMILY MEMBER 2"/>
    <property type="match status" value="1"/>
</dbReference>
<dbReference type="Pfam" id="PF10344">
    <property type="entry name" value="Hobbit"/>
    <property type="match status" value="2"/>
</dbReference>